<dbReference type="PANTHER" id="PTHR11412:SF136">
    <property type="entry name" value="CD109 ANTIGEN"/>
    <property type="match status" value="1"/>
</dbReference>
<dbReference type="Pfam" id="PF01835">
    <property type="entry name" value="MG2"/>
    <property type="match status" value="1"/>
</dbReference>
<dbReference type="InterPro" id="IPR008969">
    <property type="entry name" value="CarboxyPept-like_regulatory"/>
</dbReference>
<dbReference type="SUPFAM" id="SSF56935">
    <property type="entry name" value="Porins"/>
    <property type="match status" value="1"/>
</dbReference>
<dbReference type="OrthoDB" id="679547at2"/>
<dbReference type="InterPro" id="IPR008930">
    <property type="entry name" value="Terpenoid_cyclase/PrenylTrfase"/>
</dbReference>
<dbReference type="GO" id="GO:0005615">
    <property type="term" value="C:extracellular space"/>
    <property type="evidence" value="ECO:0007669"/>
    <property type="project" value="InterPro"/>
</dbReference>
<dbReference type="InterPro" id="IPR011626">
    <property type="entry name" value="Alpha-macroglobulin_TED"/>
</dbReference>
<evidence type="ECO:0000256" key="1">
    <source>
        <dbReference type="ARBA" id="ARBA00010556"/>
    </source>
</evidence>
<keyword evidence="3" id="KW-0882">Thioester bond</keyword>
<comment type="similarity">
    <text evidence="1">Belongs to the protease inhibitor I39 (alpha-2-macroglobulin) family. Bacterial alpha-2-macroglobulin subfamily.</text>
</comment>
<gene>
    <name evidence="6" type="ORF">SapgrDRAFT_1836</name>
</gene>
<dbReference type="PANTHER" id="PTHR11412">
    <property type="entry name" value="MACROGLOBULIN / COMPLEMENT"/>
    <property type="match status" value="1"/>
</dbReference>
<dbReference type="SUPFAM" id="SSF48239">
    <property type="entry name" value="Terpenoid cyclases/Protein prenyltransferases"/>
    <property type="match status" value="1"/>
</dbReference>
<feature type="signal peptide" evidence="4">
    <location>
        <begin position="1"/>
        <end position="19"/>
    </location>
</feature>
<dbReference type="EMBL" id="JH719942">
    <property type="protein sequence ID" value="EJF53531.1"/>
    <property type="molecule type" value="Genomic_DNA"/>
</dbReference>
<evidence type="ECO:0000256" key="2">
    <source>
        <dbReference type="ARBA" id="ARBA00022729"/>
    </source>
</evidence>
<evidence type="ECO:0000256" key="3">
    <source>
        <dbReference type="ARBA" id="ARBA00022966"/>
    </source>
</evidence>
<dbReference type="InterPro" id="IPR002890">
    <property type="entry name" value="MG2"/>
</dbReference>
<dbReference type="Gene3D" id="2.60.40.1120">
    <property type="entry name" value="Carboxypeptidase-like, regulatory domain"/>
    <property type="match status" value="1"/>
</dbReference>
<dbReference type="Pfam" id="PF00207">
    <property type="entry name" value="A2M"/>
    <property type="match status" value="1"/>
</dbReference>
<keyword evidence="2 4" id="KW-0732">Signal</keyword>
<organism evidence="6 7">
    <name type="scientific">Saprospira grandis DSM 2844</name>
    <dbReference type="NCBI Taxonomy" id="694433"/>
    <lineage>
        <taxon>Bacteria</taxon>
        <taxon>Pseudomonadati</taxon>
        <taxon>Bacteroidota</taxon>
        <taxon>Saprospiria</taxon>
        <taxon>Saprospirales</taxon>
        <taxon>Saprospiraceae</taxon>
        <taxon>Saprospira</taxon>
    </lineage>
</organism>
<reference evidence="7" key="1">
    <citation type="journal article" date="2012" name="Stand. Genomic Sci.">
        <title>Permanent draft genome sequence of the gliding predator Saprospira grandis strain Sa g1 (= HR1).</title>
        <authorList>
            <person name="Mavromatis K."/>
            <person name="Chertkov O."/>
            <person name="Lapidus A."/>
            <person name="Nolan M."/>
            <person name="Lucas S."/>
            <person name="Tice H."/>
            <person name="Del Rio T.G."/>
            <person name="Cheng J.F."/>
            <person name="Han C."/>
            <person name="Tapia R."/>
            <person name="Bruce D."/>
            <person name="Goodwin L.A."/>
            <person name="Pitluck S."/>
            <person name="Huntemann M."/>
            <person name="Liolios K."/>
            <person name="Pagani I."/>
            <person name="Ivanova N."/>
            <person name="Mikhailova N."/>
            <person name="Pati A."/>
            <person name="Chen A."/>
            <person name="Palaniappan K."/>
            <person name="Land M."/>
            <person name="Brambilla E.M."/>
            <person name="Rohde M."/>
            <person name="Spring S."/>
            <person name="Goker M."/>
            <person name="Detter J.C."/>
            <person name="Bristow J."/>
            <person name="Eisen J.A."/>
            <person name="Markowitz V."/>
            <person name="Hugenholtz P."/>
            <person name="Kyrpides N.C."/>
            <person name="Klenk H.P."/>
            <person name="Woyke T."/>
        </authorList>
    </citation>
    <scope>NUCLEOTIDE SEQUENCE [LARGE SCALE GENOMIC DNA]</scope>
    <source>
        <strain evidence="7">DSM 2844</strain>
    </source>
</reference>
<dbReference type="SUPFAM" id="SSF49464">
    <property type="entry name" value="Carboxypeptidase regulatory domain-like"/>
    <property type="match status" value="1"/>
</dbReference>
<dbReference type="SMART" id="SM01360">
    <property type="entry name" value="A2M"/>
    <property type="match status" value="1"/>
</dbReference>
<dbReference type="Pfam" id="PF07678">
    <property type="entry name" value="TED_complement"/>
    <property type="match status" value="1"/>
</dbReference>
<dbReference type="Gene3D" id="1.50.10.20">
    <property type="match status" value="1"/>
</dbReference>
<evidence type="ECO:0000313" key="6">
    <source>
        <dbReference type="EMBL" id="EJF53531.1"/>
    </source>
</evidence>
<dbReference type="InterPro" id="IPR050473">
    <property type="entry name" value="A2M/Complement_sys"/>
</dbReference>
<dbReference type="InterPro" id="IPR001599">
    <property type="entry name" value="Macroglobln_a2"/>
</dbReference>
<dbReference type="RefSeq" id="WP_002659213.1">
    <property type="nucleotide sequence ID" value="NZ_JH719942.1"/>
</dbReference>
<evidence type="ECO:0000313" key="7">
    <source>
        <dbReference type="Proteomes" id="UP000005113"/>
    </source>
</evidence>
<name>J0XWU2_9BACT</name>
<evidence type="ECO:0000256" key="4">
    <source>
        <dbReference type="SAM" id="SignalP"/>
    </source>
</evidence>
<proteinExistence type="inferred from homology"/>
<dbReference type="InterPro" id="IPR036595">
    <property type="entry name" value="A-macroglobulin_rcpt-bd_sf"/>
</dbReference>
<feature type="chain" id="PRO_5003741761" evidence="4">
    <location>
        <begin position="20"/>
        <end position="1611"/>
    </location>
</feature>
<dbReference type="Gene3D" id="2.60.40.1930">
    <property type="match status" value="1"/>
</dbReference>
<dbReference type="Gene3D" id="2.60.40.690">
    <property type="entry name" value="Alpha-macroglobulin, receptor-binding domain"/>
    <property type="match status" value="1"/>
</dbReference>
<dbReference type="HOGENOM" id="CLU_253638_0_0_10"/>
<accession>J0XWU2</accession>
<dbReference type="Proteomes" id="UP000005113">
    <property type="component" value="Unassembled WGS sequence"/>
</dbReference>
<dbReference type="Pfam" id="PF13620">
    <property type="entry name" value="CarboxypepD_reg"/>
    <property type="match status" value="1"/>
</dbReference>
<dbReference type="InterPro" id="IPR047565">
    <property type="entry name" value="Alpha-macroglob_thiol-ester_cl"/>
</dbReference>
<evidence type="ECO:0000259" key="5">
    <source>
        <dbReference type="SMART" id="SM01360"/>
    </source>
</evidence>
<dbReference type="SMART" id="SM01419">
    <property type="entry name" value="Thiol-ester_cl"/>
    <property type="match status" value="1"/>
</dbReference>
<dbReference type="GO" id="GO:0004866">
    <property type="term" value="F:endopeptidase inhibitor activity"/>
    <property type="evidence" value="ECO:0007669"/>
    <property type="project" value="InterPro"/>
</dbReference>
<sequence>MRKIIYFLLFLGIYSSAWAQEWPYSQKIEQYNEILPTENIYAQTDRSYYEPGETIWFSAYLLDQNLLASKSEVLEVEWLNPKGQVEKSYRLAVLKGKARGDFKLNEDAKGGIYTLRLKTSWQKNFGDQQFVFEKKLTVQNQYLPDLLMKLDFLRERYGASDLVQAKLDVRSPENEVLANKKLSYEIFLGGKVWKRGKGETNAMGQSQIQFELPTPLEASEGLLNVFVEHEGKRESIGRSIPLVQDKIQLHFMPESGDLMAGFQNRLAIKSLDLQGQAVDIEAVLLNAAGEELQAYKSYHQGMGALDFEPKAQEQYRLKVLRPVQQEFDLPKALTKGLSFKILAQDQEQLELEIYSSKKQSVCLLMVQDAGLIEERGIALKAGSQRYSLPLKDCKMGITKITLFNQAEQPEAERLFFAKKQTGLQIEIETDKDKYAIREKVELKIKVKDAAGKPVQTQLSLAVVDDKFWNLDQDKPDNILSHFLLSSQLKGKVQEPAFYFEDNNPKADTALDYLLLTQGWRRYNWRQILADEPQVKFIAEDGKRLAGQLLFNGRPLSNKSLSVYRNGDRKLLRELKTDAEGFFVWEDYEGEDQLILKTKHRGFSLEQTVYPKHYYNAPNTKPIYFQIQLFRRQQDKGAYYSRKKVGSSSDPTALKGMVFDEYGEPLAFANVVLLKAGTEQLVKGTTTDFDGNYKFDGITPGIYDLKITYVGYPKGLVKQLSTGGGEQLRYDYYYSDSDLELMEVAVEEVQVVEYSIPLIEMDNTTAGQTLGAEDIEKLATRNIASIAATTAGVNQAENGENLSRRTRADDVFVDGVRVIGGAPRPAPIEKITVVGQKTKLNTANLNENSNYLNLQRAEGQLRPNPTTDKLSQPQIADTKTTIKGLSAKLSQEGWARFYRSQSFYAPDYSPYLAAKEDYENISVERTDFRNTLYWNSLVETNEDGEAELYFYNSDALTTFRIITEGTGGQKIGRKEKTYSVQAPFQLRAQLPKELIVGDTLRLPVFLINQTDEALSGKFYLSHSQQWQPLFSRDTQTYNIPKDSFLRLELPFVLNYSKNRDLNMKLSFFASGHKDALKLKSRLKARAFPVAISQADKQRQASYQLNIDEMKEGSMQAQITVFGNPLMQLQGTLEGMIRRPYGCFEQVSSSTYPNILALHLLESTGQLDPKIADRALGYIQDGYNKLAGYESAGGGFEWFGASPAHEGLTAYGLMEFKDMAAVAPIVDEAMVDRARTWLLSRRDGHGGFLSAAGYNHGWGKSEAVSNAYITMSLAYIGEKGLAKELQLAAKEASASRDLYRLALVSLAHFYAGKKTKGKELLALLQKNMTDLNKLKAEHSITYSTGRNLRPHILALAILAHLEAGDLAACHPLVNALIKTKGRYYFGDTQGTVWSLKALTAYALAQKIQSAEDGKLLVHLNGELVQEQAFNSYEGLTLAMDNLAKKMALGQNKISLSFEGFSQAQSYMLALNWLEYTPPTAQNAPISVATRLAKTQALEGDLIRYEVEIKNELQDKDAPTPIAMIGIPAGLSLQSWQLKEQQEAGKFDYYEIFDNYLVLYFRKIPSGQSKKILLDLKAELPGHFTAPANSAYLYYRPDAVFWEAGQSIQIKAAN</sequence>
<protein>
    <submittedName>
        <fullName evidence="6">Large extracellular alpha-helical protein</fullName>
    </submittedName>
</protein>
<feature type="domain" description="Alpha-2-macroglobulin" evidence="5">
    <location>
        <begin position="930"/>
        <end position="1019"/>
    </location>
</feature>
<dbReference type="CDD" id="cd02891">
    <property type="entry name" value="A2M_like"/>
    <property type="match status" value="1"/>
</dbReference>